<keyword evidence="2" id="KW-1003">Cell membrane</keyword>
<sequence>MEANQLQATFEEKQPQKTEKRKKWTLPHSYTLIFLIIIAVALLTWIIPSGQFDRKDVTVDGTTRSVIVPGTFHTIPKTGENGDLRQGLSGILSAPMEGVINAADVVAFVLVVGGAFGIILKTGAIDRGLVALAGRLKNKGILVIPIAMIIFSLGGSTFGMSEETIPLYAIFISLMYVLQFDSITAILILFLGTQIGYVGSTLNPFSVLIAQGVSGIEGNPQLWLRFIEWIVFTGVSIAFTMWYANRVRKHPEKSVVYKNDLENRDRFIKADDGQDITFSFRDKLILSGFVVALGLIVWGILAKGWYMTEIGAIFVALGLFAGIVAKMNQKEMAENFVQGCADFVYAAVIIGLARGILVIADNGMIIDTILNTLAGWMQGLPKFAFTTIMLLAHNLITFFVPSSSGEAALTMPVMAPLAELVGINREAAVTAYQFGNGLTNLISPTGGVLLAGLAIARISFGQWLKLIMKLFPILWVIAAIFGAISAYVGM</sequence>
<dbReference type="Proteomes" id="UP000623967">
    <property type="component" value="Unassembled WGS sequence"/>
</dbReference>
<evidence type="ECO:0000256" key="4">
    <source>
        <dbReference type="ARBA" id="ARBA00022989"/>
    </source>
</evidence>
<evidence type="ECO:0000256" key="7">
    <source>
        <dbReference type="SAM" id="Phobius"/>
    </source>
</evidence>
<name>A0ABS1TXR1_9BACI</name>
<feature type="transmembrane region" description="Helical" evidence="7">
    <location>
        <begin position="30"/>
        <end position="47"/>
    </location>
</feature>
<feature type="transmembrane region" description="Helical" evidence="7">
    <location>
        <begin position="284"/>
        <end position="301"/>
    </location>
</feature>
<dbReference type="EMBL" id="JAESWB010000362">
    <property type="protein sequence ID" value="MBL4954690.1"/>
    <property type="molecule type" value="Genomic_DNA"/>
</dbReference>
<feature type="transmembrane region" description="Helical" evidence="7">
    <location>
        <begin position="470"/>
        <end position="488"/>
    </location>
</feature>
<keyword evidence="4 7" id="KW-1133">Transmembrane helix</keyword>
<evidence type="ECO:0000313" key="8">
    <source>
        <dbReference type="EMBL" id="MBL4954690.1"/>
    </source>
</evidence>
<evidence type="ECO:0000256" key="6">
    <source>
        <dbReference type="SAM" id="MobiDB-lite"/>
    </source>
</evidence>
<dbReference type="InterPro" id="IPR051679">
    <property type="entry name" value="DASS-Related_Transporters"/>
</dbReference>
<keyword evidence="9" id="KW-1185">Reference proteome</keyword>
<feature type="region of interest" description="Disordered" evidence="6">
    <location>
        <begin position="1"/>
        <end position="21"/>
    </location>
</feature>
<evidence type="ECO:0000256" key="2">
    <source>
        <dbReference type="ARBA" id="ARBA00022475"/>
    </source>
</evidence>
<dbReference type="InterPro" id="IPR018385">
    <property type="entry name" value="C4_dicarb_anaerob_car-like"/>
</dbReference>
<dbReference type="PANTHER" id="PTHR43652:SF6">
    <property type="entry name" value="ARGININE REPRESSOR"/>
    <property type="match status" value="1"/>
</dbReference>
<gene>
    <name evidence="8" type="primary">yfcC</name>
    <name evidence="8" type="ORF">JK635_21260</name>
</gene>
<feature type="transmembrane region" description="Helical" evidence="7">
    <location>
        <begin position="222"/>
        <end position="244"/>
    </location>
</feature>
<feature type="transmembrane region" description="Helical" evidence="7">
    <location>
        <begin position="380"/>
        <end position="400"/>
    </location>
</feature>
<dbReference type="Pfam" id="PF03606">
    <property type="entry name" value="DcuC"/>
    <property type="match status" value="1"/>
</dbReference>
<keyword evidence="3 7" id="KW-0812">Transmembrane</keyword>
<protein>
    <submittedName>
        <fullName evidence="8">Basic amino acid antiporter YfcC</fullName>
    </submittedName>
</protein>
<feature type="transmembrane region" description="Helical" evidence="7">
    <location>
        <begin position="437"/>
        <end position="458"/>
    </location>
</feature>
<feature type="transmembrane region" description="Helical" evidence="7">
    <location>
        <begin position="99"/>
        <end position="120"/>
    </location>
</feature>
<feature type="transmembrane region" description="Helical" evidence="7">
    <location>
        <begin position="141"/>
        <end position="161"/>
    </location>
</feature>
<dbReference type="RefSeq" id="WP_202655929.1">
    <property type="nucleotide sequence ID" value="NZ_JAESWB010000362.1"/>
</dbReference>
<proteinExistence type="predicted"/>
<dbReference type="PANTHER" id="PTHR43652">
    <property type="entry name" value="BASIC AMINO ACID ANTIPORTER YFCC-RELATED"/>
    <property type="match status" value="1"/>
</dbReference>
<comment type="subcellular location">
    <subcellularLocation>
        <location evidence="1">Cell membrane</location>
        <topology evidence="1">Multi-pass membrane protein</topology>
    </subcellularLocation>
</comment>
<evidence type="ECO:0000313" key="9">
    <source>
        <dbReference type="Proteomes" id="UP000623967"/>
    </source>
</evidence>
<keyword evidence="5 7" id="KW-0472">Membrane</keyword>
<organism evidence="8 9">
    <name type="scientific">Neobacillus paridis</name>
    <dbReference type="NCBI Taxonomy" id="2803862"/>
    <lineage>
        <taxon>Bacteria</taxon>
        <taxon>Bacillati</taxon>
        <taxon>Bacillota</taxon>
        <taxon>Bacilli</taxon>
        <taxon>Bacillales</taxon>
        <taxon>Bacillaceae</taxon>
        <taxon>Neobacillus</taxon>
    </lineage>
</organism>
<evidence type="ECO:0000256" key="1">
    <source>
        <dbReference type="ARBA" id="ARBA00004651"/>
    </source>
</evidence>
<feature type="transmembrane region" description="Helical" evidence="7">
    <location>
        <begin position="307"/>
        <end position="324"/>
    </location>
</feature>
<comment type="caution">
    <text evidence="8">The sequence shown here is derived from an EMBL/GenBank/DDBJ whole genome shotgun (WGS) entry which is preliminary data.</text>
</comment>
<feature type="transmembrane region" description="Helical" evidence="7">
    <location>
        <begin position="167"/>
        <end position="190"/>
    </location>
</feature>
<feature type="transmembrane region" description="Helical" evidence="7">
    <location>
        <begin position="197"/>
        <end position="216"/>
    </location>
</feature>
<evidence type="ECO:0000256" key="5">
    <source>
        <dbReference type="ARBA" id="ARBA00023136"/>
    </source>
</evidence>
<feature type="transmembrane region" description="Helical" evidence="7">
    <location>
        <begin position="336"/>
        <end position="360"/>
    </location>
</feature>
<reference evidence="8 9" key="1">
    <citation type="submission" date="2021-01" db="EMBL/GenBank/DDBJ databases">
        <title>Genome public.</title>
        <authorList>
            <person name="Liu C."/>
            <person name="Sun Q."/>
        </authorList>
    </citation>
    <scope>NUCLEOTIDE SEQUENCE [LARGE SCALE GENOMIC DNA]</scope>
    <source>
        <strain evidence="8 9">YIM B02564</strain>
    </source>
</reference>
<accession>A0ABS1TXR1</accession>
<evidence type="ECO:0000256" key="3">
    <source>
        <dbReference type="ARBA" id="ARBA00022692"/>
    </source>
</evidence>